<evidence type="ECO:0000256" key="4">
    <source>
        <dbReference type="ARBA" id="ARBA00022989"/>
    </source>
</evidence>
<organism evidence="8 9">
    <name type="scientific">Hallerella succinigenes</name>
    <dbReference type="NCBI Taxonomy" id="1896222"/>
    <lineage>
        <taxon>Bacteria</taxon>
        <taxon>Pseudomonadati</taxon>
        <taxon>Fibrobacterota</taxon>
        <taxon>Fibrobacteria</taxon>
        <taxon>Fibrobacterales</taxon>
        <taxon>Fibrobacteraceae</taxon>
        <taxon>Hallerella</taxon>
    </lineage>
</organism>
<feature type="transmembrane region" description="Helical" evidence="6">
    <location>
        <begin position="38"/>
        <end position="55"/>
    </location>
</feature>
<name>A0A2M9A8Q2_9BACT</name>
<feature type="transmembrane region" description="Helical" evidence="6">
    <location>
        <begin position="104"/>
        <end position="124"/>
    </location>
</feature>
<dbReference type="Pfam" id="PF04138">
    <property type="entry name" value="GtrA_DPMS_TM"/>
    <property type="match status" value="1"/>
</dbReference>
<sequence>MWNFIKYNLIGVVNTLITLMVVWVLYELLHWNLELSNFLGFVAGGVNSYIMNRRLNFKSHNKKRSEVMRFVIVFLCAYLVNLFVLESLKDALPSAGDFLSAGYLANILANVAYVVVSFALYRYFVFRKRN</sequence>
<evidence type="ECO:0000313" key="8">
    <source>
        <dbReference type="EMBL" id="PJJ42096.1"/>
    </source>
</evidence>
<evidence type="ECO:0000256" key="5">
    <source>
        <dbReference type="ARBA" id="ARBA00023136"/>
    </source>
</evidence>
<keyword evidence="5 6" id="KW-0472">Membrane</keyword>
<evidence type="ECO:0000256" key="2">
    <source>
        <dbReference type="ARBA" id="ARBA00009399"/>
    </source>
</evidence>
<feature type="transmembrane region" description="Helical" evidence="6">
    <location>
        <begin position="7"/>
        <end position="26"/>
    </location>
</feature>
<keyword evidence="3 6" id="KW-0812">Transmembrane</keyword>
<comment type="caution">
    <text evidence="8">The sequence shown here is derived from an EMBL/GenBank/DDBJ whole genome shotgun (WGS) entry which is preliminary data.</text>
</comment>
<evidence type="ECO:0000256" key="1">
    <source>
        <dbReference type="ARBA" id="ARBA00004141"/>
    </source>
</evidence>
<evidence type="ECO:0000259" key="7">
    <source>
        <dbReference type="Pfam" id="PF04138"/>
    </source>
</evidence>
<dbReference type="RefSeq" id="WP_100425987.1">
    <property type="nucleotide sequence ID" value="NZ_JAQXKX010000036.1"/>
</dbReference>
<dbReference type="GO" id="GO:0005886">
    <property type="term" value="C:plasma membrane"/>
    <property type="evidence" value="ECO:0007669"/>
    <property type="project" value="TreeGrafter"/>
</dbReference>
<dbReference type="InterPro" id="IPR007267">
    <property type="entry name" value="GtrA_DPMS_TM"/>
</dbReference>
<evidence type="ECO:0000256" key="6">
    <source>
        <dbReference type="SAM" id="Phobius"/>
    </source>
</evidence>
<dbReference type="Proteomes" id="UP000231134">
    <property type="component" value="Unassembled WGS sequence"/>
</dbReference>
<dbReference type="AlphaFoldDB" id="A0A2M9A8Q2"/>
<comment type="subcellular location">
    <subcellularLocation>
        <location evidence="1">Membrane</location>
        <topology evidence="1">Multi-pass membrane protein</topology>
    </subcellularLocation>
</comment>
<gene>
    <name evidence="8" type="ORF">BGX16_2112</name>
</gene>
<keyword evidence="4 6" id="KW-1133">Transmembrane helix</keyword>
<feature type="transmembrane region" description="Helical" evidence="6">
    <location>
        <begin position="67"/>
        <end position="84"/>
    </location>
</feature>
<comment type="similarity">
    <text evidence="2">Belongs to the GtrA family.</text>
</comment>
<protein>
    <submittedName>
        <fullName evidence="8">Putative flippase GtrA</fullName>
    </submittedName>
</protein>
<evidence type="ECO:0000256" key="3">
    <source>
        <dbReference type="ARBA" id="ARBA00022692"/>
    </source>
</evidence>
<dbReference type="InterPro" id="IPR051401">
    <property type="entry name" value="GtrA_CellWall_Glycosyl"/>
</dbReference>
<dbReference type="GO" id="GO:0000271">
    <property type="term" value="P:polysaccharide biosynthetic process"/>
    <property type="evidence" value="ECO:0007669"/>
    <property type="project" value="InterPro"/>
</dbReference>
<dbReference type="PANTHER" id="PTHR38459">
    <property type="entry name" value="PROPHAGE BACTOPRENOL-LINKED GLUCOSE TRANSLOCASE HOMOLOG"/>
    <property type="match status" value="1"/>
</dbReference>
<accession>A0A2M9A8Q2</accession>
<dbReference type="EMBL" id="PGEX01000001">
    <property type="protein sequence ID" value="PJJ42096.1"/>
    <property type="molecule type" value="Genomic_DNA"/>
</dbReference>
<proteinExistence type="inferred from homology"/>
<dbReference type="OrthoDB" id="9801620at2"/>
<reference evidence="8 9" key="1">
    <citation type="submission" date="2017-11" db="EMBL/GenBank/DDBJ databases">
        <title>Animal gut microbial communities from fecal samples from Wisconsin, USA.</title>
        <authorList>
            <person name="Neumann A."/>
        </authorList>
    </citation>
    <scope>NUCLEOTIDE SEQUENCE [LARGE SCALE GENOMIC DNA]</scope>
    <source>
        <strain evidence="8 9">UWS3</strain>
    </source>
</reference>
<feature type="domain" description="GtrA/DPMS transmembrane" evidence="7">
    <location>
        <begin position="6"/>
        <end position="126"/>
    </location>
</feature>
<evidence type="ECO:0000313" key="9">
    <source>
        <dbReference type="Proteomes" id="UP000231134"/>
    </source>
</evidence>
<dbReference type="PANTHER" id="PTHR38459:SF1">
    <property type="entry name" value="PROPHAGE BACTOPRENOL-LINKED GLUCOSE TRANSLOCASE HOMOLOG"/>
    <property type="match status" value="1"/>
</dbReference>
<keyword evidence="9" id="KW-1185">Reference proteome</keyword>